<organism evidence="2 3">
    <name type="scientific">Streblomastix strix</name>
    <dbReference type="NCBI Taxonomy" id="222440"/>
    <lineage>
        <taxon>Eukaryota</taxon>
        <taxon>Metamonada</taxon>
        <taxon>Preaxostyla</taxon>
        <taxon>Oxymonadida</taxon>
        <taxon>Streblomastigidae</taxon>
        <taxon>Streblomastix</taxon>
    </lineage>
</organism>
<sequence>EMDKIMWSGPKVYTAKSKDNNQDNFGYDSIDENKPYLQCKQLQELQSTCQVSEQLKKKFFAQQIISPLTLMKKALFLGQVQNQLIKRQIHRSRTSEQPNNYSQHKTIKNK</sequence>
<protein>
    <submittedName>
        <fullName evidence="2">Uncharacterized protein</fullName>
    </submittedName>
</protein>
<evidence type="ECO:0000313" key="3">
    <source>
        <dbReference type="Proteomes" id="UP000324800"/>
    </source>
</evidence>
<reference evidence="2 3" key="1">
    <citation type="submission" date="2019-03" db="EMBL/GenBank/DDBJ databases">
        <title>Single cell metagenomics reveals metabolic interactions within the superorganism composed of flagellate Streblomastix strix and complex community of Bacteroidetes bacteria on its surface.</title>
        <authorList>
            <person name="Treitli S.C."/>
            <person name="Kolisko M."/>
            <person name="Husnik F."/>
            <person name="Keeling P."/>
            <person name="Hampl V."/>
        </authorList>
    </citation>
    <scope>NUCLEOTIDE SEQUENCE [LARGE SCALE GENOMIC DNA]</scope>
    <source>
        <strain evidence="2">ST1C</strain>
    </source>
</reference>
<feature type="compositionally biased region" description="Polar residues" evidence="1">
    <location>
        <begin position="95"/>
        <end position="104"/>
    </location>
</feature>
<gene>
    <name evidence="2" type="ORF">EZS28_043215</name>
</gene>
<name>A0A5J4TSQ1_9EUKA</name>
<dbReference type="Proteomes" id="UP000324800">
    <property type="component" value="Unassembled WGS sequence"/>
</dbReference>
<dbReference type="EMBL" id="SNRW01025799">
    <property type="protein sequence ID" value="KAA6361257.1"/>
    <property type="molecule type" value="Genomic_DNA"/>
</dbReference>
<comment type="caution">
    <text evidence="2">The sequence shown here is derived from an EMBL/GenBank/DDBJ whole genome shotgun (WGS) entry which is preliminary data.</text>
</comment>
<dbReference type="AlphaFoldDB" id="A0A5J4TSQ1"/>
<accession>A0A5J4TSQ1</accession>
<evidence type="ECO:0000256" key="1">
    <source>
        <dbReference type="SAM" id="MobiDB-lite"/>
    </source>
</evidence>
<feature type="non-terminal residue" evidence="2">
    <location>
        <position position="1"/>
    </location>
</feature>
<evidence type="ECO:0000313" key="2">
    <source>
        <dbReference type="EMBL" id="KAA6361257.1"/>
    </source>
</evidence>
<feature type="region of interest" description="Disordered" evidence="1">
    <location>
        <begin position="88"/>
        <end position="110"/>
    </location>
</feature>
<proteinExistence type="predicted"/>